<gene>
    <name evidence="2" type="ORF">K7X08_001823</name>
</gene>
<sequence length="183" mass="20889">MTMKWKQSCRAEDQEKRKKIKEEMLGLGPDHAAILEQLHTTKATTKERETNLEKSIREEARRLKDETRTDGDMKRKGHADRDLDNGWLMGQCQLLDLDSLAFHQGGLVMSNEMCELPLSYQSHMKGYEEVHVPRLMPKPLAPGEALVKISSLSEWAQPAFSGMSQLNRVQSKVYETAIFLSSE</sequence>
<proteinExistence type="predicted"/>
<dbReference type="OrthoDB" id="1731199at2759"/>
<dbReference type="Proteomes" id="UP001152561">
    <property type="component" value="Unassembled WGS sequence"/>
</dbReference>
<protein>
    <submittedName>
        <fullName evidence="2">Uncharacterized protein</fullName>
    </submittedName>
</protein>
<reference evidence="3" key="1">
    <citation type="journal article" date="2023" name="Proc. Natl. Acad. Sci. U.S.A.">
        <title>Genomic and structural basis for evolution of tropane alkaloid biosynthesis.</title>
        <authorList>
            <person name="Wanga Y.-J."/>
            <person name="Taina T."/>
            <person name="Yua J.-Y."/>
            <person name="Lia J."/>
            <person name="Xua B."/>
            <person name="Chenc J."/>
            <person name="D'Auriad J.C."/>
            <person name="Huanga J.-P."/>
            <person name="Huanga S.-X."/>
        </authorList>
    </citation>
    <scope>NUCLEOTIDE SEQUENCE [LARGE SCALE GENOMIC DNA]</scope>
    <source>
        <strain evidence="3">cv. KIB-2019</strain>
    </source>
</reference>
<dbReference type="AlphaFoldDB" id="A0A9Q1LN94"/>
<evidence type="ECO:0000313" key="2">
    <source>
        <dbReference type="EMBL" id="KAJ8541007.1"/>
    </source>
</evidence>
<keyword evidence="3" id="KW-1185">Reference proteome</keyword>
<organism evidence="2 3">
    <name type="scientific">Anisodus acutangulus</name>
    <dbReference type="NCBI Taxonomy" id="402998"/>
    <lineage>
        <taxon>Eukaryota</taxon>
        <taxon>Viridiplantae</taxon>
        <taxon>Streptophyta</taxon>
        <taxon>Embryophyta</taxon>
        <taxon>Tracheophyta</taxon>
        <taxon>Spermatophyta</taxon>
        <taxon>Magnoliopsida</taxon>
        <taxon>eudicotyledons</taxon>
        <taxon>Gunneridae</taxon>
        <taxon>Pentapetalae</taxon>
        <taxon>asterids</taxon>
        <taxon>lamiids</taxon>
        <taxon>Solanales</taxon>
        <taxon>Solanaceae</taxon>
        <taxon>Solanoideae</taxon>
        <taxon>Hyoscyameae</taxon>
        <taxon>Anisodus</taxon>
    </lineage>
</organism>
<dbReference type="EMBL" id="JAJAGQ010000015">
    <property type="protein sequence ID" value="KAJ8541007.1"/>
    <property type="molecule type" value="Genomic_DNA"/>
</dbReference>
<evidence type="ECO:0000256" key="1">
    <source>
        <dbReference type="SAM" id="MobiDB-lite"/>
    </source>
</evidence>
<accession>A0A9Q1LN94</accession>
<feature type="compositionally biased region" description="Basic and acidic residues" evidence="1">
    <location>
        <begin position="44"/>
        <end position="77"/>
    </location>
</feature>
<feature type="region of interest" description="Disordered" evidence="1">
    <location>
        <begin position="42"/>
        <end position="77"/>
    </location>
</feature>
<evidence type="ECO:0000313" key="3">
    <source>
        <dbReference type="Proteomes" id="UP001152561"/>
    </source>
</evidence>
<name>A0A9Q1LN94_9SOLA</name>
<comment type="caution">
    <text evidence="2">The sequence shown here is derived from an EMBL/GenBank/DDBJ whole genome shotgun (WGS) entry which is preliminary data.</text>
</comment>